<sequence length="392" mass="44468">MARTRGAKSSFLFGRKRVAREAPVQGSTSEPPRQVAAPPPAEPAPLSPPARRYQTRSGGRPPQKKARVVDSEPIDLTEPSPEPFPEPSPVPSSEPPAEPQPPIEGNLDCRARPFHSELCFDTATFRLQPELVDSFHLLHRYRLEHLLTPRDFFYPRVAMDFYQSMTTNQVRDPTLIHFTIDGRHGILGARHIAEALHIPYEPARLEDYRVWTNPSQLEMVQRRGVLLEALFKISEGYFFGPHHLTMAALLYFEEKVHRKKLLRADAIPLLFPRLLCQILEHLGYPSDPQLERKRICREVFTLDKWTNMTAYRAEHPELPQPQQSEDPQPAKIPAARRASTKPIHKDTHRDSEQPCLGDVSYSFSARADFDHPDSAHCHPEAASAPSGSSISY</sequence>
<feature type="region of interest" description="Disordered" evidence="1">
    <location>
        <begin position="1"/>
        <end position="108"/>
    </location>
</feature>
<feature type="region of interest" description="Disordered" evidence="1">
    <location>
        <begin position="370"/>
        <end position="392"/>
    </location>
</feature>
<feature type="compositionally biased region" description="Pro residues" evidence="1">
    <location>
        <begin position="37"/>
        <end position="48"/>
    </location>
</feature>
<feature type="compositionally biased region" description="Basic and acidic residues" evidence="1">
    <location>
        <begin position="370"/>
        <end position="379"/>
    </location>
</feature>
<name>A5C1U3_VITVI</name>
<dbReference type="EMBL" id="AM479110">
    <property type="protein sequence ID" value="CAN68553.1"/>
    <property type="molecule type" value="Genomic_DNA"/>
</dbReference>
<evidence type="ECO:0000256" key="1">
    <source>
        <dbReference type="SAM" id="MobiDB-lite"/>
    </source>
</evidence>
<reference evidence="2" key="1">
    <citation type="journal article" date="2007" name="PLoS ONE">
        <title>The first genome sequence of an elite grapevine cultivar (Pinot noir Vitis vinifera L.): coping with a highly heterozygous genome.</title>
        <authorList>
            <person name="Velasco R."/>
            <person name="Zharkikh A."/>
            <person name="Troggio M."/>
            <person name="Cartwright D.A."/>
            <person name="Cestaro A."/>
            <person name="Pruss D."/>
            <person name="Pindo M."/>
            <person name="FitzGerald L.M."/>
            <person name="Vezzulli S."/>
            <person name="Reid J."/>
            <person name="Malacarne G."/>
            <person name="Iliev D."/>
            <person name="Coppola G."/>
            <person name="Wardell B."/>
            <person name="Micheletti D."/>
            <person name="Macalma T."/>
            <person name="Facci M."/>
            <person name="Mitchell J.T."/>
            <person name="Perazzolli M."/>
            <person name="Eldredge G."/>
            <person name="Gatto P."/>
            <person name="Oyzerski R."/>
            <person name="Moretto M."/>
            <person name="Gutin N."/>
            <person name="Stefanini M."/>
            <person name="Chen Y."/>
            <person name="Segala C."/>
            <person name="Davenport C."/>
            <person name="Dematte L."/>
            <person name="Mraz A."/>
            <person name="Battilana J."/>
            <person name="Stormo K."/>
            <person name="Costa F."/>
            <person name="Tao Q."/>
            <person name="Si-Ammour A."/>
            <person name="Harkins T."/>
            <person name="Lackey A."/>
            <person name="Perbost C."/>
            <person name="Taillon B."/>
            <person name="Stella A."/>
            <person name="Solovyev V."/>
            <person name="Fawcett J.A."/>
            <person name="Sterck L."/>
            <person name="Vandepoele K."/>
            <person name="Grando S.M."/>
            <person name="Toppo S."/>
            <person name="Moser C."/>
            <person name="Lanchbury J."/>
            <person name="Bogden R."/>
            <person name="Skolnick M."/>
            <person name="Sgaramella V."/>
            <person name="Bhatnagar S.K."/>
            <person name="Fontana P."/>
            <person name="Gutin A."/>
            <person name="Van de Peer Y."/>
            <person name="Salamini F."/>
            <person name="Viola R."/>
        </authorList>
    </citation>
    <scope>NUCLEOTIDE SEQUENCE</scope>
</reference>
<accession>A5C1U3</accession>
<dbReference type="AlphaFoldDB" id="A5C1U3"/>
<feature type="compositionally biased region" description="Basic and acidic residues" evidence="1">
    <location>
        <begin position="343"/>
        <end position="352"/>
    </location>
</feature>
<proteinExistence type="predicted"/>
<evidence type="ECO:0000313" key="2">
    <source>
        <dbReference type="EMBL" id="CAN68553.1"/>
    </source>
</evidence>
<protein>
    <submittedName>
        <fullName evidence="2">Uncharacterized protein</fullName>
    </submittedName>
</protein>
<gene>
    <name evidence="2" type="ORF">VITISV_020439</name>
</gene>
<organism evidence="2">
    <name type="scientific">Vitis vinifera</name>
    <name type="common">Grape</name>
    <dbReference type="NCBI Taxonomy" id="29760"/>
    <lineage>
        <taxon>Eukaryota</taxon>
        <taxon>Viridiplantae</taxon>
        <taxon>Streptophyta</taxon>
        <taxon>Embryophyta</taxon>
        <taxon>Tracheophyta</taxon>
        <taxon>Spermatophyta</taxon>
        <taxon>Magnoliopsida</taxon>
        <taxon>eudicotyledons</taxon>
        <taxon>Gunneridae</taxon>
        <taxon>Pentapetalae</taxon>
        <taxon>rosids</taxon>
        <taxon>Vitales</taxon>
        <taxon>Vitaceae</taxon>
        <taxon>Viteae</taxon>
        <taxon>Vitis</taxon>
    </lineage>
</organism>
<feature type="region of interest" description="Disordered" evidence="1">
    <location>
        <begin position="316"/>
        <end position="355"/>
    </location>
</feature>
<feature type="compositionally biased region" description="Pro residues" evidence="1">
    <location>
        <begin position="80"/>
        <end position="102"/>
    </location>
</feature>